<evidence type="ECO:0000313" key="1">
    <source>
        <dbReference type="EMBL" id="PYI09781.1"/>
    </source>
</evidence>
<sequence length="227" mass="25253">MAAMDQSLSGNGTRPLNLWTQSIFLRLISDSTCATTRQKTSIVRSRTGCYACCARHHKVSFSNHGLHPLTKDSAMKPDQNAFTACGRISDAKATRRDIRSVIPPHSPRDIGKIGIRQAEEVSGQHRRYQRPWAIFRPSPLGDRALNDSGPNPSPQCFDGLAAFDLAHSHDRVWEDGGRTFLKKPSYSDDHLANGVRFYNAAIKILHRGDVFLSQPEERLAAVTLLSF</sequence>
<dbReference type="Proteomes" id="UP000248423">
    <property type="component" value="Unassembled WGS sequence"/>
</dbReference>
<name>A0A319EKB7_ASPSB</name>
<dbReference type="STRING" id="1448318.A0A319EKB7"/>
<dbReference type="EMBL" id="KZ826325">
    <property type="protein sequence ID" value="PYI09781.1"/>
    <property type="molecule type" value="Genomic_DNA"/>
</dbReference>
<proteinExistence type="predicted"/>
<protein>
    <submittedName>
        <fullName evidence="1">Uncharacterized protein</fullName>
    </submittedName>
</protein>
<organism evidence="1 2">
    <name type="scientific">Aspergillus sclerotiicarbonarius (strain CBS 121057 / IBT 28362)</name>
    <dbReference type="NCBI Taxonomy" id="1448318"/>
    <lineage>
        <taxon>Eukaryota</taxon>
        <taxon>Fungi</taxon>
        <taxon>Dikarya</taxon>
        <taxon>Ascomycota</taxon>
        <taxon>Pezizomycotina</taxon>
        <taxon>Eurotiomycetes</taxon>
        <taxon>Eurotiomycetidae</taxon>
        <taxon>Eurotiales</taxon>
        <taxon>Aspergillaceae</taxon>
        <taxon>Aspergillus</taxon>
        <taxon>Aspergillus subgen. Circumdati</taxon>
    </lineage>
</organism>
<gene>
    <name evidence="1" type="ORF">BO78DRAFT_383968</name>
</gene>
<dbReference type="AlphaFoldDB" id="A0A319EKB7"/>
<keyword evidence="2" id="KW-1185">Reference proteome</keyword>
<dbReference type="OrthoDB" id="39175at2759"/>
<dbReference type="VEuPathDB" id="FungiDB:BO78DRAFT_383968"/>
<accession>A0A319EKB7</accession>
<evidence type="ECO:0000313" key="2">
    <source>
        <dbReference type="Proteomes" id="UP000248423"/>
    </source>
</evidence>
<reference evidence="1 2" key="1">
    <citation type="submission" date="2018-02" db="EMBL/GenBank/DDBJ databases">
        <title>The genomes of Aspergillus section Nigri reveals drivers in fungal speciation.</title>
        <authorList>
            <consortium name="DOE Joint Genome Institute"/>
            <person name="Vesth T.C."/>
            <person name="Nybo J."/>
            <person name="Theobald S."/>
            <person name="Brandl J."/>
            <person name="Frisvad J.C."/>
            <person name="Nielsen K.F."/>
            <person name="Lyhne E.K."/>
            <person name="Kogle M.E."/>
            <person name="Kuo A."/>
            <person name="Riley R."/>
            <person name="Clum A."/>
            <person name="Nolan M."/>
            <person name="Lipzen A."/>
            <person name="Salamov A."/>
            <person name="Henrissat B."/>
            <person name="Wiebenga A."/>
            <person name="De vries R.P."/>
            <person name="Grigoriev I.V."/>
            <person name="Mortensen U.H."/>
            <person name="Andersen M.R."/>
            <person name="Baker S.E."/>
        </authorList>
    </citation>
    <scope>NUCLEOTIDE SEQUENCE [LARGE SCALE GENOMIC DNA]</scope>
    <source>
        <strain evidence="1 2">CBS 121057</strain>
    </source>
</reference>